<dbReference type="Proteomes" id="UP000639643">
    <property type="component" value="Unassembled WGS sequence"/>
</dbReference>
<gene>
    <name evidence="2" type="ORF">CMUS01_15855</name>
</gene>
<dbReference type="EMBL" id="WIGM01001472">
    <property type="protein sequence ID" value="KAF6796446.1"/>
    <property type="molecule type" value="Genomic_DNA"/>
</dbReference>
<dbReference type="GO" id="GO:0006508">
    <property type="term" value="P:proteolysis"/>
    <property type="evidence" value="ECO:0007669"/>
    <property type="project" value="UniProtKB-KW"/>
</dbReference>
<keyword evidence="2" id="KW-0378">Hydrolase</keyword>
<sequence length="249" mass="26617">MSSCFIRSLAWILAVALVVRASSDASQAGGFYANDTSPPSTTHAVVTSRAAAPNNPDPASNAPVTVKLDSQPKGRAAATKSGFVLFNDKTETLVVEGLQNRTTLVLVSRRGAHARLIWERLAAKSGKPEKKANPGPAVLWTQDLSQYIQPEVLAMKGRPDEGAKGVVFGDRSGDGKAVGMTAFLVAGIMPAGAAHRQRLFTSKVTRLAKQLLNHFGDIQFQIVAYPPLEMVNINRAPWGVNDVFKSTPK</sequence>
<protein>
    <submittedName>
        <fullName evidence="2">Immunoglobulin a1 protease</fullName>
    </submittedName>
</protein>
<feature type="non-terminal residue" evidence="2">
    <location>
        <position position="249"/>
    </location>
</feature>
<keyword evidence="3" id="KW-1185">Reference proteome</keyword>
<name>A0A8H6ITM1_9PEZI</name>
<keyword evidence="2" id="KW-0645">Protease</keyword>
<reference evidence="2" key="1">
    <citation type="journal article" date="2020" name="Phytopathology">
        <title>Genome Sequence Resources of Colletotrichum truncatum, C. plurivorum, C. musicola, and C. sojae: Four Species Pathogenic to Soybean (Glycine max).</title>
        <authorList>
            <person name="Rogerio F."/>
            <person name="Boufleur T.R."/>
            <person name="Ciampi-Guillardi M."/>
            <person name="Sukno S.A."/>
            <person name="Thon M.R."/>
            <person name="Massola Junior N.S."/>
            <person name="Baroncelli R."/>
        </authorList>
    </citation>
    <scope>NUCLEOTIDE SEQUENCE</scope>
    <source>
        <strain evidence="2">LFN0074</strain>
    </source>
</reference>
<dbReference type="AlphaFoldDB" id="A0A8H6ITM1"/>
<evidence type="ECO:0000313" key="2">
    <source>
        <dbReference type="EMBL" id="KAF6796446.1"/>
    </source>
</evidence>
<evidence type="ECO:0000256" key="1">
    <source>
        <dbReference type="SAM" id="SignalP"/>
    </source>
</evidence>
<dbReference type="GO" id="GO:0008233">
    <property type="term" value="F:peptidase activity"/>
    <property type="evidence" value="ECO:0007669"/>
    <property type="project" value="UniProtKB-KW"/>
</dbReference>
<comment type="caution">
    <text evidence="2">The sequence shown here is derived from an EMBL/GenBank/DDBJ whole genome shotgun (WGS) entry which is preliminary data.</text>
</comment>
<feature type="chain" id="PRO_5034873231" evidence="1">
    <location>
        <begin position="22"/>
        <end position="249"/>
    </location>
</feature>
<keyword evidence="1" id="KW-0732">Signal</keyword>
<evidence type="ECO:0000313" key="3">
    <source>
        <dbReference type="Proteomes" id="UP000639643"/>
    </source>
</evidence>
<feature type="signal peptide" evidence="1">
    <location>
        <begin position="1"/>
        <end position="21"/>
    </location>
</feature>
<accession>A0A8H6ITM1</accession>
<organism evidence="2 3">
    <name type="scientific">Colletotrichum musicola</name>
    <dbReference type="NCBI Taxonomy" id="2175873"/>
    <lineage>
        <taxon>Eukaryota</taxon>
        <taxon>Fungi</taxon>
        <taxon>Dikarya</taxon>
        <taxon>Ascomycota</taxon>
        <taxon>Pezizomycotina</taxon>
        <taxon>Sordariomycetes</taxon>
        <taxon>Hypocreomycetidae</taxon>
        <taxon>Glomerellales</taxon>
        <taxon>Glomerellaceae</taxon>
        <taxon>Colletotrichum</taxon>
        <taxon>Colletotrichum orchidearum species complex</taxon>
    </lineage>
</organism>
<proteinExistence type="predicted"/>